<dbReference type="InterPro" id="IPR000700">
    <property type="entry name" value="PAS-assoc_C"/>
</dbReference>
<dbReference type="GO" id="GO:0000160">
    <property type="term" value="P:phosphorelay signal transduction system"/>
    <property type="evidence" value="ECO:0007669"/>
    <property type="project" value="InterPro"/>
</dbReference>
<dbReference type="InterPro" id="IPR029016">
    <property type="entry name" value="GAF-like_dom_sf"/>
</dbReference>
<dbReference type="SUPFAM" id="SSF55781">
    <property type="entry name" value="GAF domain-like"/>
    <property type="match status" value="2"/>
</dbReference>
<dbReference type="SMART" id="SM00065">
    <property type="entry name" value="GAF"/>
    <property type="match status" value="2"/>
</dbReference>
<feature type="domain" description="PAC" evidence="8">
    <location>
        <begin position="657"/>
        <end position="708"/>
    </location>
</feature>
<organism evidence="9 10">
    <name type="scientific">Halomicrobium mukohataei</name>
    <dbReference type="NCBI Taxonomy" id="57705"/>
    <lineage>
        <taxon>Archaea</taxon>
        <taxon>Methanobacteriati</taxon>
        <taxon>Methanobacteriota</taxon>
        <taxon>Stenosarchaea group</taxon>
        <taxon>Halobacteria</taxon>
        <taxon>Halobacteriales</taxon>
        <taxon>Haloarculaceae</taxon>
        <taxon>Halomicrobium</taxon>
    </lineage>
</organism>
<dbReference type="SUPFAM" id="SSF52172">
    <property type="entry name" value="CheY-like"/>
    <property type="match status" value="1"/>
</dbReference>
<dbReference type="Gene3D" id="3.30.450.20">
    <property type="entry name" value="PAS domain"/>
    <property type="match status" value="3"/>
</dbReference>
<dbReference type="Pfam" id="PF00989">
    <property type="entry name" value="PAS"/>
    <property type="match status" value="1"/>
</dbReference>
<dbReference type="EMBL" id="CP039375">
    <property type="protein sequence ID" value="QCD66448.1"/>
    <property type="molecule type" value="Genomic_DNA"/>
</dbReference>
<dbReference type="AlphaFoldDB" id="A0A4D6KD17"/>
<feature type="domain" description="PAS" evidence="7">
    <location>
        <begin position="309"/>
        <end position="353"/>
    </location>
</feature>
<dbReference type="Proteomes" id="UP000297053">
    <property type="component" value="Chromosome"/>
</dbReference>
<feature type="domain" description="PAC" evidence="8">
    <location>
        <begin position="384"/>
        <end position="435"/>
    </location>
</feature>
<proteinExistence type="predicted"/>
<protein>
    <submittedName>
        <fullName evidence="9">PAS domain S-box protein</fullName>
    </submittedName>
</protein>
<dbReference type="KEGG" id="halz:E5139_12615"/>
<dbReference type="Gene3D" id="3.30.565.10">
    <property type="entry name" value="Histidine kinase-like ATPase, C-terminal domain"/>
    <property type="match status" value="1"/>
</dbReference>
<dbReference type="SUPFAM" id="SSF55785">
    <property type="entry name" value="PYP-like sensor domain (PAS domain)"/>
    <property type="match status" value="3"/>
</dbReference>
<dbReference type="InterPro" id="IPR001789">
    <property type="entry name" value="Sig_transdc_resp-reg_receiver"/>
</dbReference>
<dbReference type="InterPro" id="IPR005467">
    <property type="entry name" value="His_kinase_dom"/>
</dbReference>
<evidence type="ECO:0000259" key="6">
    <source>
        <dbReference type="PROSITE" id="PS50110"/>
    </source>
</evidence>
<evidence type="ECO:0000259" key="5">
    <source>
        <dbReference type="PROSITE" id="PS50109"/>
    </source>
</evidence>
<keyword evidence="1" id="KW-0808">Transferase</keyword>
<gene>
    <name evidence="9" type="ORF">E5139_12615</name>
</gene>
<evidence type="ECO:0000256" key="4">
    <source>
        <dbReference type="SAM" id="MobiDB-lite"/>
    </source>
</evidence>
<feature type="domain" description="Response regulatory" evidence="6">
    <location>
        <begin position="1"/>
        <end position="112"/>
    </location>
</feature>
<evidence type="ECO:0000259" key="8">
    <source>
        <dbReference type="PROSITE" id="PS50113"/>
    </source>
</evidence>
<dbReference type="InterPro" id="IPR003594">
    <property type="entry name" value="HATPase_dom"/>
</dbReference>
<dbReference type="InterPro" id="IPR004358">
    <property type="entry name" value="Sig_transdc_His_kin-like_C"/>
</dbReference>
<dbReference type="InterPro" id="IPR052155">
    <property type="entry name" value="Biofilm_reg_signaling"/>
</dbReference>
<feature type="domain" description="Histidine kinase" evidence="5">
    <location>
        <begin position="839"/>
        <end position="1041"/>
    </location>
</feature>
<dbReference type="GO" id="GO:0016301">
    <property type="term" value="F:kinase activity"/>
    <property type="evidence" value="ECO:0007669"/>
    <property type="project" value="UniProtKB-KW"/>
</dbReference>
<evidence type="ECO:0000256" key="1">
    <source>
        <dbReference type="ARBA" id="ARBA00022679"/>
    </source>
</evidence>
<evidence type="ECO:0000313" key="9">
    <source>
        <dbReference type="EMBL" id="QCD66448.1"/>
    </source>
</evidence>
<dbReference type="PROSITE" id="PS50110">
    <property type="entry name" value="RESPONSE_REGULATORY"/>
    <property type="match status" value="1"/>
</dbReference>
<name>A0A4D6KD17_9EURY</name>
<dbReference type="SMART" id="SM00387">
    <property type="entry name" value="HATPase_c"/>
    <property type="match status" value="1"/>
</dbReference>
<dbReference type="Pfam" id="PF13185">
    <property type="entry name" value="GAF_2"/>
    <property type="match status" value="2"/>
</dbReference>
<dbReference type="InterPro" id="IPR013767">
    <property type="entry name" value="PAS_fold"/>
</dbReference>
<reference evidence="9 10" key="1">
    <citation type="submission" date="2019-04" db="EMBL/GenBank/DDBJ databases">
        <title>Complete genome sequence of Arthrobacter sp. ZXY-2 associated with effective atrazine degradation and salt adaptation.</title>
        <authorList>
            <person name="Zhao X."/>
        </authorList>
    </citation>
    <scope>NUCLEOTIDE SEQUENCE [LARGE SCALE GENOMIC DNA]</scope>
    <source>
        <strain evidence="10">ZP60</strain>
    </source>
</reference>
<dbReference type="RefSeq" id="WP_015762853.1">
    <property type="nucleotide sequence ID" value="NZ_CP039375.1"/>
</dbReference>
<dbReference type="InterPro" id="IPR036890">
    <property type="entry name" value="HATPase_C_sf"/>
</dbReference>
<dbReference type="Gene3D" id="3.40.50.2300">
    <property type="match status" value="1"/>
</dbReference>
<dbReference type="CDD" id="cd00075">
    <property type="entry name" value="HATPase"/>
    <property type="match status" value="1"/>
</dbReference>
<dbReference type="PROSITE" id="PS50112">
    <property type="entry name" value="PAS"/>
    <property type="match status" value="2"/>
</dbReference>
<sequence length="1042" mass="113572">MSALRVLHVRPADWSGPELGDDFAVTVVHGTDGADFETANLDCAVVEAALGDDDGIDALRALRERAPSLPVVLCTAVADGTVGAAATRHGVTEYVPRDGAVRVADRVRAVVADHTSDDASAPESTGRSAAASAGISEREQRRHALTATNEALESLATLASRNDLEQTERIRQALEIGRQRLGLPLGYFTRIDGSTQRIEVTAGRSDLVSAGMSAPLSKTYCRRTIQQDGLLTIADAEQEGWSDDSAFESFGVSCYLGGTVVVDGETYGTLCFGATDPRDRSFTDAEKRLVNLLVEWVGNEIERNQRETDLRRYADIIEAVDDGVYALDDEGRFTLVNEAMTDLTGYDRETLLGSHTARIKDDGTVDRAQSILVEMLRGVRSDEETFELSIQRADGSAFPAQDHMTILRDDGSFAGTAGVIRDVTAQRARDEALEGLLETTRSLMAAQTPTEVAEIVAGAASETLGFELNLVRLYDSDDDTLVPIARAGDSADEIDRPIRDSDEGYPGEAFSTGETLVVDDLNDRAGYDSGPAASAIYLPLGEYGVCTVASTEPRAFDDSDRSIAEILASNAAAAFERVDREQELLRYETAVENVNDMLYVLDEEGRFQLVTQPLATYLGFDRSELLGARPEIVLDDATIDRFEAEIGSLRRGDADHADVQTELSTADGNDRPVEIEISLISGEGAFQGTVGVVRDRTELQQTRERLHQEQTRFSYLFDALPDPVVETELVDGEPVVRSANPAFAETFDLGDSSLSGRTIDSLLRGPDDSESTDPSLSAVADDESVQGELRRWTADGFRDFLFRAVPYQRGDGRQFAFGIYTDITEQRERQRRLEVLNRVLRHNLRNDMTVILGTAEELVGRADDEENRTLLRRLLRKAEGVVSLSDRAREIEAAVRRDPATTDSVSVPEIVESVVDELATEHPEATLRTDCDPVPPIADPRLRTALYETVENALEHNEVPTVSVDVTADAESVRIRIEDDGSGIPADELAVVTGDAEITQLTHGTGLGLWLITWLIESYGGTVTFENTAGTTVTLRVPHTDR</sequence>
<dbReference type="OMA" id="PAQDHMT"/>
<reference evidence="9 10" key="2">
    <citation type="submission" date="2019-04" db="EMBL/GenBank/DDBJ databases">
        <authorList>
            <person name="Yang S."/>
            <person name="Wei W."/>
        </authorList>
    </citation>
    <scope>NUCLEOTIDE SEQUENCE [LARGE SCALE GENOMIC DNA]</scope>
    <source>
        <strain evidence="10">ZP60</strain>
    </source>
</reference>
<dbReference type="InterPro" id="IPR035965">
    <property type="entry name" value="PAS-like_dom_sf"/>
</dbReference>
<dbReference type="Pfam" id="PF08448">
    <property type="entry name" value="PAS_4"/>
    <property type="match status" value="2"/>
</dbReference>
<dbReference type="InterPro" id="IPR011006">
    <property type="entry name" value="CheY-like_superfamily"/>
</dbReference>
<dbReference type="Gene3D" id="3.30.450.40">
    <property type="match status" value="2"/>
</dbReference>
<dbReference type="SMART" id="SM00086">
    <property type="entry name" value="PAC"/>
    <property type="match status" value="3"/>
</dbReference>
<dbReference type="PANTHER" id="PTHR44757:SF2">
    <property type="entry name" value="BIOFILM ARCHITECTURE MAINTENANCE PROTEIN MBAA"/>
    <property type="match status" value="1"/>
</dbReference>
<dbReference type="PRINTS" id="PR00344">
    <property type="entry name" value="BCTRLSENSOR"/>
</dbReference>
<dbReference type="GO" id="GO:0006355">
    <property type="term" value="P:regulation of DNA-templated transcription"/>
    <property type="evidence" value="ECO:0007669"/>
    <property type="project" value="InterPro"/>
</dbReference>
<dbReference type="SUPFAM" id="SSF55874">
    <property type="entry name" value="ATPase domain of HSP90 chaperone/DNA topoisomerase II/histidine kinase"/>
    <property type="match status" value="1"/>
</dbReference>
<dbReference type="Pfam" id="PF02518">
    <property type="entry name" value="HATPase_c"/>
    <property type="match status" value="1"/>
</dbReference>
<dbReference type="PROSITE" id="PS50109">
    <property type="entry name" value="HIS_KIN"/>
    <property type="match status" value="1"/>
</dbReference>
<comment type="caution">
    <text evidence="3">Lacks conserved residue(s) required for the propagation of feature annotation.</text>
</comment>
<dbReference type="SMART" id="SM00091">
    <property type="entry name" value="PAS"/>
    <property type="match status" value="3"/>
</dbReference>
<dbReference type="InterPro" id="IPR001610">
    <property type="entry name" value="PAC"/>
</dbReference>
<evidence type="ECO:0000256" key="3">
    <source>
        <dbReference type="PROSITE-ProRule" id="PRU00169"/>
    </source>
</evidence>
<dbReference type="InterPro" id="IPR003018">
    <property type="entry name" value="GAF"/>
</dbReference>
<evidence type="ECO:0000313" key="10">
    <source>
        <dbReference type="Proteomes" id="UP000297053"/>
    </source>
</evidence>
<dbReference type="PANTHER" id="PTHR44757">
    <property type="entry name" value="DIGUANYLATE CYCLASE DGCP"/>
    <property type="match status" value="1"/>
</dbReference>
<dbReference type="InterPro" id="IPR013656">
    <property type="entry name" value="PAS_4"/>
</dbReference>
<keyword evidence="2" id="KW-0418">Kinase</keyword>
<feature type="region of interest" description="Disordered" evidence="4">
    <location>
        <begin position="113"/>
        <end position="141"/>
    </location>
</feature>
<dbReference type="GeneID" id="42179796"/>
<dbReference type="InterPro" id="IPR000014">
    <property type="entry name" value="PAS"/>
</dbReference>
<dbReference type="NCBIfam" id="TIGR00229">
    <property type="entry name" value="sensory_box"/>
    <property type="match status" value="3"/>
</dbReference>
<dbReference type="PROSITE" id="PS50113">
    <property type="entry name" value="PAC"/>
    <property type="match status" value="2"/>
</dbReference>
<evidence type="ECO:0000259" key="7">
    <source>
        <dbReference type="PROSITE" id="PS50112"/>
    </source>
</evidence>
<feature type="domain" description="PAS" evidence="7">
    <location>
        <begin position="583"/>
        <end position="627"/>
    </location>
</feature>
<evidence type="ECO:0000256" key="2">
    <source>
        <dbReference type="ARBA" id="ARBA00022777"/>
    </source>
</evidence>
<dbReference type="CDD" id="cd00156">
    <property type="entry name" value="REC"/>
    <property type="match status" value="1"/>
</dbReference>
<accession>A0A4D6KD17</accession>
<dbReference type="CDD" id="cd00130">
    <property type="entry name" value="PAS"/>
    <property type="match status" value="2"/>
</dbReference>